<evidence type="ECO:0000256" key="6">
    <source>
        <dbReference type="ARBA" id="ARBA00023136"/>
    </source>
</evidence>
<evidence type="ECO:0000256" key="4">
    <source>
        <dbReference type="ARBA" id="ARBA00022989"/>
    </source>
</evidence>
<keyword evidence="7" id="KW-0325">Glycoprotein</keyword>
<comment type="subcellular location">
    <subcellularLocation>
        <location evidence="1">Golgi apparatus membrane</location>
        <topology evidence="1">Single-pass type II membrane protein</topology>
    </subcellularLocation>
</comment>
<dbReference type="PANTHER" id="PTHR12137">
    <property type="entry name" value="CARBOHYDRATE SULFOTRANSFERASE"/>
    <property type="match status" value="1"/>
</dbReference>
<proteinExistence type="predicted"/>
<dbReference type="InterPro" id="IPR018011">
    <property type="entry name" value="Carb_sulfotrans_8-10"/>
</dbReference>
<sequence length="284" mass="32505">MDRLVFQSQNPGAAIQLLEGFLQGADDIPIWYKLARLKMMVGEDMCARAILRNIVQKMPEPHILDVIAAKVPFGRPLVFDESKIVYFGIPKAGSSTIKDALLVSQGRERRGELSHFHTRQWARSVPFAELETKYKDYYSFTVVRHPIARIRSYWTKNIRESRSLVDESRGREVFLGLSTMPEYDEILMKFRHYRAVFRDFQHHTDALPGFIGRKPSRLTQVFGMSGVGEAIAEIEKRTGQTIGFSQSMKSAGRPDISDETKQLEEKVLTQFYSEEMSLGLGDHK</sequence>
<reference evidence="8" key="1">
    <citation type="submission" date="2022-12" db="EMBL/GenBank/DDBJ databases">
        <title>Jiella pelagia sp. nov., isolated from phosphonate enriched culture of Northwest Pacific surface seawater.</title>
        <authorList>
            <person name="Shin D.Y."/>
            <person name="Hwang C.Y."/>
        </authorList>
    </citation>
    <scope>NUCLEOTIDE SEQUENCE</scope>
    <source>
        <strain evidence="8">HL-NP1</strain>
    </source>
</reference>
<name>A0ABY7C1H1_9HYPH</name>
<protein>
    <submittedName>
        <fullName evidence="8">Sulfotransferase family 2 domain-containing protein</fullName>
    </submittedName>
</protein>
<gene>
    <name evidence="8" type="ORF">OH818_07045</name>
</gene>
<dbReference type="InterPro" id="IPR027417">
    <property type="entry name" value="P-loop_NTPase"/>
</dbReference>
<organism evidence="8 9">
    <name type="scientific">Jiella pelagia</name>
    <dbReference type="NCBI Taxonomy" id="2986949"/>
    <lineage>
        <taxon>Bacteria</taxon>
        <taxon>Pseudomonadati</taxon>
        <taxon>Pseudomonadota</taxon>
        <taxon>Alphaproteobacteria</taxon>
        <taxon>Hyphomicrobiales</taxon>
        <taxon>Aurantimonadaceae</taxon>
        <taxon>Jiella</taxon>
    </lineage>
</organism>
<accession>A0ABY7C1H1</accession>
<dbReference type="EMBL" id="CP114029">
    <property type="protein sequence ID" value="WAP69931.1"/>
    <property type="molecule type" value="Genomic_DNA"/>
</dbReference>
<evidence type="ECO:0000256" key="1">
    <source>
        <dbReference type="ARBA" id="ARBA00004323"/>
    </source>
</evidence>
<evidence type="ECO:0000313" key="8">
    <source>
        <dbReference type="EMBL" id="WAP69931.1"/>
    </source>
</evidence>
<dbReference type="InterPro" id="IPR005331">
    <property type="entry name" value="Sulfotransferase"/>
</dbReference>
<evidence type="ECO:0000256" key="7">
    <source>
        <dbReference type="ARBA" id="ARBA00023180"/>
    </source>
</evidence>
<evidence type="ECO:0000313" key="9">
    <source>
        <dbReference type="Proteomes" id="UP001164020"/>
    </source>
</evidence>
<evidence type="ECO:0000256" key="2">
    <source>
        <dbReference type="ARBA" id="ARBA00022679"/>
    </source>
</evidence>
<dbReference type="SUPFAM" id="SSF52540">
    <property type="entry name" value="P-loop containing nucleoside triphosphate hydrolases"/>
    <property type="match status" value="1"/>
</dbReference>
<evidence type="ECO:0000256" key="5">
    <source>
        <dbReference type="ARBA" id="ARBA00023034"/>
    </source>
</evidence>
<dbReference type="RefSeq" id="WP_268882356.1">
    <property type="nucleotide sequence ID" value="NZ_CP114029.1"/>
</dbReference>
<keyword evidence="3" id="KW-0812">Transmembrane</keyword>
<keyword evidence="5" id="KW-0333">Golgi apparatus</keyword>
<keyword evidence="9" id="KW-1185">Reference proteome</keyword>
<evidence type="ECO:0000256" key="3">
    <source>
        <dbReference type="ARBA" id="ARBA00022692"/>
    </source>
</evidence>
<dbReference type="Pfam" id="PF03567">
    <property type="entry name" value="Sulfotransfer_2"/>
    <property type="match status" value="1"/>
</dbReference>
<dbReference type="Proteomes" id="UP001164020">
    <property type="component" value="Chromosome"/>
</dbReference>
<dbReference type="PANTHER" id="PTHR12137:SF54">
    <property type="entry name" value="CARBOHYDRATE SULFOTRANSFERASE"/>
    <property type="match status" value="1"/>
</dbReference>
<dbReference type="Gene3D" id="3.40.50.300">
    <property type="entry name" value="P-loop containing nucleotide triphosphate hydrolases"/>
    <property type="match status" value="1"/>
</dbReference>
<keyword evidence="4" id="KW-1133">Transmembrane helix</keyword>
<keyword evidence="2" id="KW-0808">Transferase</keyword>
<keyword evidence="6" id="KW-0472">Membrane</keyword>